<comment type="catalytic activity">
    <reaction evidence="15 16">
        <text>ATP + H2O + H(+)(in) = ADP + phosphate + 2 H(+)(out)</text>
        <dbReference type="Rhea" id="RHEA:20852"/>
        <dbReference type="ChEBI" id="CHEBI:15377"/>
        <dbReference type="ChEBI" id="CHEBI:15378"/>
        <dbReference type="ChEBI" id="CHEBI:30616"/>
        <dbReference type="ChEBI" id="CHEBI:43474"/>
        <dbReference type="ChEBI" id="CHEBI:456216"/>
        <dbReference type="EC" id="7.1.2.1"/>
    </reaction>
</comment>
<dbReference type="GO" id="GO:0016887">
    <property type="term" value="F:ATP hydrolysis activity"/>
    <property type="evidence" value="ECO:0007669"/>
    <property type="project" value="InterPro"/>
</dbReference>
<dbReference type="SFLD" id="SFLDS00003">
    <property type="entry name" value="Haloacid_Dehalogenase"/>
    <property type="match status" value="1"/>
</dbReference>
<evidence type="ECO:0000256" key="6">
    <source>
        <dbReference type="ARBA" id="ARBA00022723"/>
    </source>
</evidence>
<keyword evidence="6" id="KW-0479">Metal-binding</keyword>
<dbReference type="FunFam" id="3.40.50.1000:FF:000211">
    <property type="entry name" value="Plasma membrane ATPase"/>
    <property type="match status" value="1"/>
</dbReference>
<dbReference type="RefSeq" id="XP_017982447.1">
    <property type="nucleotide sequence ID" value="XM_018126958.1"/>
</dbReference>
<dbReference type="InterPro" id="IPR023214">
    <property type="entry name" value="HAD_sf"/>
</dbReference>
<dbReference type="FunFam" id="3.40.1110.10:FF:000004">
    <property type="entry name" value="Plasma membrane ATPase"/>
    <property type="match status" value="1"/>
</dbReference>
<reference evidence="20" key="2">
    <citation type="submission" date="2025-08" db="UniProtKB">
        <authorList>
            <consortium name="RefSeq"/>
        </authorList>
    </citation>
    <scope>IDENTIFICATION</scope>
</reference>
<evidence type="ECO:0000256" key="8">
    <source>
        <dbReference type="ARBA" id="ARBA00022781"/>
    </source>
</evidence>
<evidence type="ECO:0000256" key="16">
    <source>
        <dbReference type="RuleBase" id="RU362083"/>
    </source>
</evidence>
<keyword evidence="8 16" id="KW-0375">Hydrogen ion transport</keyword>
<keyword evidence="13 16" id="KW-0406">Ion transport</keyword>
<evidence type="ECO:0000259" key="18">
    <source>
        <dbReference type="Pfam" id="PF00122"/>
    </source>
</evidence>
<dbReference type="PRINTS" id="PR00119">
    <property type="entry name" value="CATATPASE"/>
</dbReference>
<evidence type="ECO:0000256" key="15">
    <source>
        <dbReference type="ARBA" id="ARBA00048122"/>
    </source>
</evidence>
<dbReference type="PRINTS" id="PR00120">
    <property type="entry name" value="HATPASE"/>
</dbReference>
<proteinExistence type="inferred from homology"/>
<keyword evidence="11 16" id="KW-1278">Translocase</keyword>
<dbReference type="GO" id="GO:0008553">
    <property type="term" value="F:P-type proton-exporting transporter activity"/>
    <property type="evidence" value="ECO:0007669"/>
    <property type="project" value="UniProtKB-UniRule"/>
</dbReference>
<dbReference type="Gene3D" id="3.40.1110.10">
    <property type="entry name" value="Calcium-transporting ATPase, cytoplasmic domain N"/>
    <property type="match status" value="1"/>
</dbReference>
<dbReference type="Gramene" id="Tc09v2_t015140.1">
    <property type="protein sequence ID" value="Tc09v2_p015140.1"/>
    <property type="gene ID" value="Tc09v2_g015140"/>
</dbReference>
<dbReference type="CDD" id="cd02076">
    <property type="entry name" value="P-type_ATPase_H"/>
    <property type="match status" value="1"/>
</dbReference>
<feature type="transmembrane region" description="Helical" evidence="16">
    <location>
        <begin position="581"/>
        <end position="603"/>
    </location>
</feature>
<dbReference type="InterPro" id="IPR023299">
    <property type="entry name" value="ATPase_P-typ_cyto_dom_N"/>
</dbReference>
<feature type="transmembrane region" description="Helical" evidence="16">
    <location>
        <begin position="720"/>
        <end position="741"/>
    </location>
</feature>
<evidence type="ECO:0000256" key="3">
    <source>
        <dbReference type="ARBA" id="ARBA00022448"/>
    </source>
</evidence>
<reference evidence="19" key="1">
    <citation type="journal article" date="1997" name="Nucleic Acids Res.">
        <title>tRNAscan-SE: a program for improved detection of transfer RNA genes in genomic sequence.</title>
        <authorList>
            <person name="Lowe T.M."/>
            <person name="Eddy S.R."/>
        </authorList>
    </citation>
    <scope>NUCLEOTIDE SEQUENCE [LARGE SCALE GENOMIC DNA]</scope>
    <source>
        <strain evidence="19">r\B97-61/B2</strain>
    </source>
</reference>
<dbReference type="GO" id="GO:0120029">
    <property type="term" value="P:proton export across plasma membrane"/>
    <property type="evidence" value="ECO:0007669"/>
    <property type="project" value="UniProtKB-UniRule"/>
</dbReference>
<dbReference type="Gene3D" id="2.70.150.10">
    <property type="entry name" value="Calcium-transporting ATPase, cytoplasmic transduction domain A"/>
    <property type="match status" value="1"/>
</dbReference>
<evidence type="ECO:0000313" key="19">
    <source>
        <dbReference type="Proteomes" id="UP000694886"/>
    </source>
</evidence>
<evidence type="ECO:0000313" key="20">
    <source>
        <dbReference type="RefSeq" id="XP_017982447.1"/>
    </source>
</evidence>
<keyword evidence="3 16" id="KW-0813">Transport</keyword>
<dbReference type="InterPro" id="IPR044492">
    <property type="entry name" value="P_typ_ATPase_HD_dom"/>
</dbReference>
<feature type="transmembrane region" description="Helical" evidence="16">
    <location>
        <begin position="753"/>
        <end position="770"/>
    </location>
</feature>
<evidence type="ECO:0000256" key="4">
    <source>
        <dbReference type="ARBA" id="ARBA00022553"/>
    </source>
</evidence>
<dbReference type="InterPro" id="IPR059000">
    <property type="entry name" value="ATPase_P-type_domA"/>
</dbReference>
<dbReference type="SUPFAM" id="SSF56784">
    <property type="entry name" value="HAD-like"/>
    <property type="match status" value="1"/>
</dbReference>
<dbReference type="SFLD" id="SFLDG00002">
    <property type="entry name" value="C1.7:_P-type_atpase_like"/>
    <property type="match status" value="1"/>
</dbReference>
<dbReference type="InterPro" id="IPR006534">
    <property type="entry name" value="P-type_ATPase_IIIA"/>
</dbReference>
<evidence type="ECO:0000256" key="13">
    <source>
        <dbReference type="ARBA" id="ARBA00023065"/>
    </source>
</evidence>
<dbReference type="Pfam" id="PF00702">
    <property type="entry name" value="Hydrolase"/>
    <property type="match status" value="1"/>
</dbReference>
<dbReference type="Gene3D" id="1.20.1110.10">
    <property type="entry name" value="Calcium-transporting ATPase, transmembrane domain"/>
    <property type="match status" value="1"/>
</dbReference>
<evidence type="ECO:0000256" key="12">
    <source>
        <dbReference type="ARBA" id="ARBA00022989"/>
    </source>
</evidence>
<accession>A0AB32WT28</accession>
<comment type="subcellular location">
    <subcellularLocation>
        <location evidence="16">Cell membrane</location>
        <topology evidence="16">Multi-pass membrane protein</topology>
    </subcellularLocation>
    <subcellularLocation>
        <location evidence="1">Membrane</location>
        <topology evidence="1">Multi-pass membrane protein</topology>
    </subcellularLocation>
</comment>
<feature type="signal peptide" evidence="17">
    <location>
        <begin position="1"/>
        <end position="24"/>
    </location>
</feature>
<keyword evidence="14 16" id="KW-0472">Membrane</keyword>
<protein>
    <recommendedName>
        <fullName evidence="16">Plasma membrane ATPase</fullName>
        <ecNumber evidence="16">7.1.2.1</ecNumber>
    </recommendedName>
</protein>
<dbReference type="FunFam" id="1.20.1110.10:FF:000045">
    <property type="entry name" value="ATPase 4 plasma membrane-type"/>
    <property type="match status" value="1"/>
</dbReference>
<dbReference type="SFLD" id="SFLDF00027">
    <property type="entry name" value="p-type_atpase"/>
    <property type="match status" value="1"/>
</dbReference>
<evidence type="ECO:0000256" key="5">
    <source>
        <dbReference type="ARBA" id="ARBA00022692"/>
    </source>
</evidence>
<evidence type="ECO:0000256" key="11">
    <source>
        <dbReference type="ARBA" id="ARBA00022967"/>
    </source>
</evidence>
<feature type="chain" id="PRO_5044230064" description="Plasma membrane ATPase" evidence="17">
    <location>
        <begin position="25"/>
        <end position="885"/>
    </location>
</feature>
<name>A0AB32WT28_THECC</name>
<dbReference type="PANTHER" id="PTHR42861">
    <property type="entry name" value="CALCIUM-TRANSPORTING ATPASE"/>
    <property type="match status" value="1"/>
</dbReference>
<keyword evidence="5 16" id="KW-0812">Transmembrane</keyword>
<dbReference type="PROSITE" id="PS00154">
    <property type="entry name" value="ATPASE_E1_E2"/>
    <property type="match status" value="1"/>
</dbReference>
<dbReference type="Proteomes" id="UP000694886">
    <property type="component" value="Chromosome 9"/>
</dbReference>
<evidence type="ECO:0000256" key="9">
    <source>
        <dbReference type="ARBA" id="ARBA00022840"/>
    </source>
</evidence>
<dbReference type="InterPro" id="IPR023298">
    <property type="entry name" value="ATPase_P-typ_TM_dom_sf"/>
</dbReference>
<keyword evidence="12 16" id="KW-1133">Transmembrane helix</keyword>
<keyword evidence="17" id="KW-0732">Signal</keyword>
<evidence type="ECO:0000256" key="14">
    <source>
        <dbReference type="ARBA" id="ARBA00023136"/>
    </source>
</evidence>
<dbReference type="SUPFAM" id="SSF81653">
    <property type="entry name" value="Calcium ATPase, transduction domain A"/>
    <property type="match status" value="1"/>
</dbReference>
<evidence type="ECO:0000256" key="10">
    <source>
        <dbReference type="ARBA" id="ARBA00022842"/>
    </source>
</evidence>
<keyword evidence="7 16" id="KW-0547">Nucleotide-binding</keyword>
<dbReference type="InterPro" id="IPR001757">
    <property type="entry name" value="P_typ_ATPase"/>
</dbReference>
<dbReference type="Gene3D" id="3.40.50.1000">
    <property type="entry name" value="HAD superfamily/HAD-like"/>
    <property type="match status" value="1"/>
</dbReference>
<evidence type="ECO:0000256" key="1">
    <source>
        <dbReference type="ARBA" id="ARBA00004141"/>
    </source>
</evidence>
<keyword evidence="4" id="KW-0597">Phosphoprotein</keyword>
<dbReference type="Gene3D" id="6.10.140.890">
    <property type="match status" value="1"/>
</dbReference>
<feature type="domain" description="P-type ATPase A" evidence="18">
    <location>
        <begin position="65"/>
        <end position="163"/>
    </location>
</feature>
<dbReference type="GeneID" id="18589272"/>
<dbReference type="Pfam" id="PF00122">
    <property type="entry name" value="E1-E2_ATPase"/>
    <property type="match status" value="1"/>
</dbReference>
<dbReference type="GO" id="GO:0046872">
    <property type="term" value="F:metal ion binding"/>
    <property type="evidence" value="ECO:0007669"/>
    <property type="project" value="UniProtKB-KW"/>
</dbReference>
<dbReference type="AlphaFoldDB" id="A0AB32WT28"/>
<sequence>MWNPLSWVMESAAIMAIALANGDGKPPDWQDFIGIVCLLVINSTISFIEENNAGNAAAALMAGLAPKTKVLRDGKWTEQEAAILVPGDIISIKLGDIIPADARLLEGDPLKVDQSALTGESLPVTKNPGDEIFSGSTCKQGEIEAVVIATGVHTFFGKAAHLVDSTNQVGHFQKVLTAIGNFCICSIAIGMLVEIIVMYPIQHRKYRDGIDNLLVLLIGGIPIAMPTVLSVTMAIGSHRLSQQGAITKRMTAIEEMAGMDVLCSDKTGTLTLNKLSVDKNLIEVFVKDVDKEHVVLLAARASRTENQDAIDAAIVGMLADPKEARAGIREVHFFPFNPVDKRTALTYIDSNGNWHRASKGAPEQILALCNAREDLKKKVHSIIDKFAERGLRSLAVGRQQVPEKTKESAGTPWQFVGLLPLFDPPRHDSAETIRRALNLGVNVKMITGDQLAIAKETGRRLGMGTNMYPSASLLGQDKDASIAALPVEELIERADGFAGVFPEHKYEIVRKLQERKHICGMTGDGVNDAPALKKADIGIAVADATDAARSASDIVLTEPGLSVIISAVLTSRAIFQRMKNYTIYAVSITIRIVFGFLFIALIWKFDFSPFMVLIIAILNDGTIMTISKDRVKPSPLPDSWKLKEIFATGIMLGGYLALMTVIFFWLMHDTKFFPDKFGVRSLRSSDHEMMAALYLQVSIVSQALIFVTRSRSWSYVERPGLLLVTAFIIAQLVATLIAVYANWGFAKIKGIGWGWAGVIWLYSIVFYIPLDLMKFAIRYILSGKAWLNLLENKTAFTTKKDYGKEEREAQWALAQRTLHGLQPPEATNLFNDKSSYRELSEIAEQAKRRAEVARLRELHTLKGHVESVVKLKGLDIDTIQQHYTV</sequence>
<gene>
    <name evidence="20" type="primary">LOC18589272</name>
</gene>
<comment type="caution">
    <text evidence="16">Lacks conserved residue(s) required for the propagation of feature annotation.</text>
</comment>
<dbReference type="NCBIfam" id="TIGR01494">
    <property type="entry name" value="ATPase_P-type"/>
    <property type="match status" value="2"/>
</dbReference>
<dbReference type="EC" id="7.1.2.1" evidence="16"/>
<keyword evidence="9 16" id="KW-0067">ATP-binding</keyword>
<feature type="transmembrane region" description="Helical" evidence="16">
    <location>
        <begin position="175"/>
        <end position="201"/>
    </location>
</feature>
<dbReference type="GO" id="GO:0005524">
    <property type="term" value="F:ATP binding"/>
    <property type="evidence" value="ECO:0007669"/>
    <property type="project" value="UniProtKB-UniRule"/>
</dbReference>
<feature type="transmembrane region" description="Helical" evidence="16">
    <location>
        <begin position="213"/>
        <end position="235"/>
    </location>
</feature>
<dbReference type="NCBIfam" id="TIGR01647">
    <property type="entry name" value="ATPase-IIIA_H"/>
    <property type="match status" value="1"/>
</dbReference>
<keyword evidence="10 16" id="KW-0460">Magnesium</keyword>
<evidence type="ECO:0000256" key="2">
    <source>
        <dbReference type="ARBA" id="ARBA00008804"/>
    </source>
</evidence>
<feature type="transmembrane region" description="Helical" evidence="16">
    <location>
        <begin position="646"/>
        <end position="667"/>
    </location>
</feature>
<dbReference type="InterPro" id="IPR036412">
    <property type="entry name" value="HAD-like_sf"/>
</dbReference>
<evidence type="ECO:0000256" key="7">
    <source>
        <dbReference type="ARBA" id="ARBA00022741"/>
    </source>
</evidence>
<organism evidence="19 20">
    <name type="scientific">Theobroma cacao</name>
    <name type="common">Cacao</name>
    <name type="synonym">Cocoa</name>
    <dbReference type="NCBI Taxonomy" id="3641"/>
    <lineage>
        <taxon>Eukaryota</taxon>
        <taxon>Viridiplantae</taxon>
        <taxon>Streptophyta</taxon>
        <taxon>Embryophyta</taxon>
        <taxon>Tracheophyta</taxon>
        <taxon>Spermatophyta</taxon>
        <taxon>Magnoliopsida</taxon>
        <taxon>eudicotyledons</taxon>
        <taxon>Gunneridae</taxon>
        <taxon>Pentapetalae</taxon>
        <taxon>rosids</taxon>
        <taxon>malvids</taxon>
        <taxon>Malvales</taxon>
        <taxon>Malvaceae</taxon>
        <taxon>Byttnerioideae</taxon>
        <taxon>Theobroma</taxon>
    </lineage>
</organism>
<dbReference type="InterPro" id="IPR018303">
    <property type="entry name" value="ATPase_P-typ_P_site"/>
</dbReference>
<comment type="similarity">
    <text evidence="2 16">Belongs to the cation transport ATPase (P-type) (TC 3.A.3) family. Type IIIA subfamily.</text>
</comment>
<evidence type="ECO:0000256" key="17">
    <source>
        <dbReference type="SAM" id="SignalP"/>
    </source>
</evidence>
<dbReference type="GO" id="GO:0005886">
    <property type="term" value="C:plasma membrane"/>
    <property type="evidence" value="ECO:0007669"/>
    <property type="project" value="UniProtKB-SubCell"/>
</dbReference>
<dbReference type="InterPro" id="IPR008250">
    <property type="entry name" value="ATPase_P-typ_transduc_dom_A_sf"/>
</dbReference>
<dbReference type="FunFam" id="2.70.150.10:FF:000004">
    <property type="entry name" value="Plasma membrane ATPase"/>
    <property type="match status" value="1"/>
</dbReference>
<dbReference type="SUPFAM" id="SSF81665">
    <property type="entry name" value="Calcium ATPase, transmembrane domain M"/>
    <property type="match status" value="1"/>
</dbReference>